<evidence type="ECO:0000259" key="1">
    <source>
        <dbReference type="Pfam" id="PF00149"/>
    </source>
</evidence>
<dbReference type="PANTHER" id="PTHR42850">
    <property type="entry name" value="METALLOPHOSPHOESTERASE"/>
    <property type="match status" value="1"/>
</dbReference>
<comment type="caution">
    <text evidence="2">The sequence shown here is derived from an EMBL/GenBank/DDBJ whole genome shotgun (WGS) entry which is preliminary data.</text>
</comment>
<proteinExistence type="predicted"/>
<organism evidence="2 3">
    <name type="scientific">Aquimarina rubra</name>
    <dbReference type="NCBI Taxonomy" id="1920033"/>
    <lineage>
        <taxon>Bacteria</taxon>
        <taxon>Pseudomonadati</taxon>
        <taxon>Bacteroidota</taxon>
        <taxon>Flavobacteriia</taxon>
        <taxon>Flavobacteriales</taxon>
        <taxon>Flavobacteriaceae</taxon>
        <taxon>Aquimarina</taxon>
    </lineage>
</organism>
<accession>A0ABW5LM69</accession>
<feature type="domain" description="Calcineurin-like phosphoesterase" evidence="1">
    <location>
        <begin position="1"/>
        <end position="191"/>
    </location>
</feature>
<dbReference type="PANTHER" id="PTHR42850:SF4">
    <property type="entry name" value="ZINC-DEPENDENT ENDOPOLYPHOSPHATASE"/>
    <property type="match status" value="1"/>
</dbReference>
<dbReference type="EC" id="3.1.-.-" evidence="2"/>
<dbReference type="CDD" id="cd00144">
    <property type="entry name" value="MPP_PPP_family"/>
    <property type="match status" value="1"/>
</dbReference>
<dbReference type="PRINTS" id="PR00114">
    <property type="entry name" value="STPHPHTASE"/>
</dbReference>
<evidence type="ECO:0000313" key="2">
    <source>
        <dbReference type="EMBL" id="MFD2565487.1"/>
    </source>
</evidence>
<dbReference type="Pfam" id="PF00149">
    <property type="entry name" value="Metallophos"/>
    <property type="match status" value="1"/>
</dbReference>
<gene>
    <name evidence="2" type="ORF">ACFSR1_22600</name>
</gene>
<keyword evidence="3" id="KW-1185">Reference proteome</keyword>
<dbReference type="RefSeq" id="WP_378295298.1">
    <property type="nucleotide sequence ID" value="NZ_JBHULE010000035.1"/>
</dbReference>
<dbReference type="EMBL" id="JBHULE010000035">
    <property type="protein sequence ID" value="MFD2565487.1"/>
    <property type="molecule type" value="Genomic_DNA"/>
</dbReference>
<dbReference type="InterPro" id="IPR029052">
    <property type="entry name" value="Metallo-depent_PP-like"/>
</dbReference>
<dbReference type="InterPro" id="IPR004843">
    <property type="entry name" value="Calcineurin-like_PHP"/>
</dbReference>
<dbReference type="InterPro" id="IPR006186">
    <property type="entry name" value="Ser/Thr-sp_prot-phosphatase"/>
</dbReference>
<dbReference type="InterPro" id="IPR050126">
    <property type="entry name" value="Ap4A_hydrolase"/>
</dbReference>
<evidence type="ECO:0000313" key="3">
    <source>
        <dbReference type="Proteomes" id="UP001597319"/>
    </source>
</evidence>
<dbReference type="Proteomes" id="UP001597319">
    <property type="component" value="Unassembled WGS sequence"/>
</dbReference>
<reference evidence="3" key="1">
    <citation type="journal article" date="2019" name="Int. J. Syst. Evol. Microbiol.">
        <title>The Global Catalogue of Microorganisms (GCM) 10K type strain sequencing project: providing services to taxonomists for standard genome sequencing and annotation.</title>
        <authorList>
            <consortium name="The Broad Institute Genomics Platform"/>
            <consortium name="The Broad Institute Genome Sequencing Center for Infectious Disease"/>
            <person name="Wu L."/>
            <person name="Ma J."/>
        </authorList>
    </citation>
    <scope>NUCLEOTIDE SEQUENCE [LARGE SCALE GENOMIC DNA]</scope>
    <source>
        <strain evidence="3">KCTC 52274</strain>
    </source>
</reference>
<keyword evidence="2" id="KW-0378">Hydrolase</keyword>
<sequence length="244" mass="27869">MRTLVIGDIHGGYKALIQVLERAKVTSEDKLIFLGDYVDGWSESAETIQKLINLSISNTCVFIRGNHDLWCGLWLDKGATNPVWLAHGGKETIDSYIQSGLLTSDAHKQFFKDLQNYYIDSENRLFVHAGFTSMHGVGKEEYESNYYWDRTLWEAALLADKVAEKTLEDILTSPKRFNHYKEIYIGHTPTTNYKQDSPIKAYNLWNIDTGAAFTGKLTILDIDTKEFWQSDALPSLYPDEKGRN</sequence>
<dbReference type="Gene3D" id="3.60.21.10">
    <property type="match status" value="1"/>
</dbReference>
<protein>
    <submittedName>
        <fullName evidence="2">Metallophosphoesterase family protein</fullName>
        <ecNumber evidence="2">3.1.-.-</ecNumber>
    </submittedName>
</protein>
<name>A0ABW5LM69_9FLAO</name>
<dbReference type="GO" id="GO:0016787">
    <property type="term" value="F:hydrolase activity"/>
    <property type="evidence" value="ECO:0007669"/>
    <property type="project" value="UniProtKB-KW"/>
</dbReference>
<dbReference type="SUPFAM" id="SSF56300">
    <property type="entry name" value="Metallo-dependent phosphatases"/>
    <property type="match status" value="1"/>
</dbReference>